<evidence type="ECO:0008006" key="6">
    <source>
        <dbReference type="Google" id="ProtNLM"/>
    </source>
</evidence>
<dbReference type="Gene3D" id="1.20.120.1920">
    <property type="entry name" value="UBAP1 SOUBA domain"/>
    <property type="match status" value="1"/>
</dbReference>
<comment type="caution">
    <text evidence="4">The sequence shown here is derived from an EMBL/GenBank/DDBJ whole genome shotgun (WGS) entry which is preliminary data.</text>
</comment>
<feature type="domain" description="UMA" evidence="3">
    <location>
        <begin position="7"/>
        <end position="56"/>
    </location>
</feature>
<gene>
    <name evidence="4" type="ORF">ABEB36_012337</name>
</gene>
<keyword evidence="1" id="KW-0175">Coiled coil</keyword>
<dbReference type="AlphaFoldDB" id="A0ABD1EAW4"/>
<dbReference type="InterPro" id="IPR015940">
    <property type="entry name" value="UBA"/>
</dbReference>
<dbReference type="InterPro" id="IPR009060">
    <property type="entry name" value="UBA-like_sf"/>
</dbReference>
<evidence type="ECO:0000259" key="3">
    <source>
        <dbReference type="PROSITE" id="PS51497"/>
    </source>
</evidence>
<dbReference type="CDD" id="cd14316">
    <property type="entry name" value="UBA2_UBAP1_like"/>
    <property type="match status" value="1"/>
</dbReference>
<feature type="domain" description="UBA" evidence="2">
    <location>
        <begin position="427"/>
        <end position="468"/>
    </location>
</feature>
<organism evidence="4 5">
    <name type="scientific">Hypothenemus hampei</name>
    <name type="common">Coffee berry borer</name>
    <dbReference type="NCBI Taxonomy" id="57062"/>
    <lineage>
        <taxon>Eukaryota</taxon>
        <taxon>Metazoa</taxon>
        <taxon>Ecdysozoa</taxon>
        <taxon>Arthropoda</taxon>
        <taxon>Hexapoda</taxon>
        <taxon>Insecta</taxon>
        <taxon>Pterygota</taxon>
        <taxon>Neoptera</taxon>
        <taxon>Endopterygota</taxon>
        <taxon>Coleoptera</taxon>
        <taxon>Polyphaga</taxon>
        <taxon>Cucujiformia</taxon>
        <taxon>Curculionidae</taxon>
        <taxon>Scolytinae</taxon>
        <taxon>Hypothenemus</taxon>
    </lineage>
</organism>
<evidence type="ECO:0000259" key="2">
    <source>
        <dbReference type="PROSITE" id="PS50030"/>
    </source>
</evidence>
<evidence type="ECO:0000256" key="1">
    <source>
        <dbReference type="SAM" id="Coils"/>
    </source>
</evidence>
<protein>
    <recommendedName>
        <fullName evidence="6">UBA domain-containing protein</fullName>
    </recommendedName>
</protein>
<dbReference type="PROSITE" id="PS51497">
    <property type="entry name" value="UMA"/>
    <property type="match status" value="1"/>
</dbReference>
<dbReference type="EMBL" id="JBDJPC010000009">
    <property type="protein sequence ID" value="KAL1491793.1"/>
    <property type="molecule type" value="Genomic_DNA"/>
</dbReference>
<keyword evidence="5" id="KW-1185">Reference proteome</keyword>
<reference evidence="4 5" key="1">
    <citation type="submission" date="2024-05" db="EMBL/GenBank/DDBJ databases">
        <title>Genetic variation in Jamaican populations of the coffee berry borer (Hypothenemus hampei).</title>
        <authorList>
            <person name="Errbii M."/>
            <person name="Myrie A."/>
        </authorList>
    </citation>
    <scope>NUCLEOTIDE SEQUENCE [LARGE SCALE GENOMIC DNA]</scope>
    <source>
        <strain evidence="4">JA-Hopewell-2020-01-JO</strain>
        <tissue evidence="4">Whole body</tissue>
    </source>
</reference>
<dbReference type="PANTHER" id="PTHR15960:SF5">
    <property type="entry name" value="LD44032P"/>
    <property type="match status" value="1"/>
</dbReference>
<dbReference type="PROSITE" id="PS50030">
    <property type="entry name" value="UBA"/>
    <property type="match status" value="1"/>
</dbReference>
<dbReference type="InterPro" id="IPR023340">
    <property type="entry name" value="UMA"/>
</dbReference>
<dbReference type="SUPFAM" id="SSF46934">
    <property type="entry name" value="UBA-like"/>
    <property type="match status" value="1"/>
</dbReference>
<dbReference type="Proteomes" id="UP001566132">
    <property type="component" value="Unassembled WGS sequence"/>
</dbReference>
<proteinExistence type="predicted"/>
<dbReference type="InterPro" id="IPR042575">
    <property type="entry name" value="UBAP1_C"/>
</dbReference>
<dbReference type="InterPro" id="IPR038870">
    <property type="entry name" value="UBAP1"/>
</dbReference>
<evidence type="ECO:0000313" key="4">
    <source>
        <dbReference type="EMBL" id="KAL1491793.1"/>
    </source>
</evidence>
<accession>A0ABD1EAW4</accession>
<feature type="coiled-coil region" evidence="1">
    <location>
        <begin position="67"/>
        <end position="116"/>
    </location>
</feature>
<name>A0ABD1EAW4_HYPHA</name>
<evidence type="ECO:0000313" key="5">
    <source>
        <dbReference type="Proteomes" id="UP001566132"/>
    </source>
</evidence>
<sequence>MANSSYSDDIKVKISEKYKPPCKINIPMSYSQRLTLNKQLQDQMTSYDFHLERVALKDMKIRKEERNKMVEERKAKIKADKENFKKKIEQENADRLDKIQAEAKQLEEQCKSDVKLQNVYSESPSHKQQYITQNGILLPIPVTNHHYPSSILNPIPTTLEKPFNAAKSNAKSFNLSDFESDTSSPFDNMELKSINDLEELAQVLKSDKSSVYPTNQYPVSYPSNVKSYGNITVQDYQNQRLFSQSSVAATQNMPYDQLYSQVNSNFSPISTTFSHYTPYMSANTYQVPNGILNYNNPVYNVPPQTSSQVQLSYNNTSSQYSIQKSNCKSVPDLVKSVETELQNTQISDTAENSRHSISSSYYTTNVPVPARPKSTDAIYPKSKVLVKSTLENMSEERREVCQNVTLMGFPVERVIRVSETVGCDQKKIVEHLLALSELLDLGFAEEDASEALLKYNNDRDKALDLLIS</sequence>
<dbReference type="PANTHER" id="PTHR15960">
    <property type="entry name" value="LD44032P"/>
    <property type="match status" value="1"/>
</dbReference>